<keyword evidence="13" id="KW-1185">Reference proteome</keyword>
<dbReference type="HOGENOM" id="CLU_000288_81_9_1"/>
<dbReference type="OrthoDB" id="2649at2759"/>
<feature type="domain" description="Protein kinase" evidence="11">
    <location>
        <begin position="96"/>
        <end position="610"/>
    </location>
</feature>
<dbReference type="GO" id="GO:0000245">
    <property type="term" value="P:spliceosomal complex assembly"/>
    <property type="evidence" value="ECO:0007669"/>
    <property type="project" value="TreeGrafter"/>
</dbReference>
<dbReference type="SUPFAM" id="SSF56112">
    <property type="entry name" value="Protein kinase-like (PK-like)"/>
    <property type="match status" value="1"/>
</dbReference>
<sequence length="618" mass="70300">MNRVDNPKVFAIQAKKKRSKPTKTKRNTEAQKTQERVTKPPPPPPSAPPVGSRINNCEDDDEEPYVSDSDEQEDPSDYQKGGYHPVKIGDVFNARYHVIRKLGWGHFSTVWLSWDLVLKRFVALKVVKSAVHYTETAVDEIKLLRNVRESDPNDLHRNKVVQLLDDFRISGVNGTHVCMVFEVLGSNLLKLIIRSNYEGIPLQNVKSIIKQVLQGLEYLHSKCQIIHTDIKPENILLEVDENYIRRLAIEATQLHKLGLRLPGSLVCTAPKDQFEPPSTCKISRNKKKKLKKKAKRQQQLLEMQLQELEQNKDQPMPLDTSQEVDQMVDEPSVFIENNNDNNGTNNSVSKPVSESVDDVKGDEYKRRHDNSGHSSRSSSKSSVSQRVCNGKSKSISSAVNEKCDEPVIAVDEEKPWDKGRSEGTLSTSEDNQKLITQMPDPSVEVCDIKVKIADLGNACWIHHHFTEDIQTRQYRCLEVILGAGYSAPADIWSTACMAFELATGDYLFEPHSGHDYTRDEDHLAHIIELLGEIPRHIALAGTYSKDYFNRRGQLRSIISFKPWGLYEVLTDKYKWEPQIAQEFTDFLRPMLEYDPEKRAKASDCLAHPFLADCDTDLT</sequence>
<dbReference type="GO" id="GO:0005524">
    <property type="term" value="F:ATP binding"/>
    <property type="evidence" value="ECO:0007669"/>
    <property type="project" value="UniProtKB-UniRule"/>
</dbReference>
<keyword evidence="3" id="KW-0808">Transferase</keyword>
<dbReference type="Pfam" id="PF00069">
    <property type="entry name" value="Pkinase"/>
    <property type="match status" value="2"/>
</dbReference>
<evidence type="ECO:0000256" key="6">
    <source>
        <dbReference type="ARBA" id="ARBA00022840"/>
    </source>
</evidence>
<evidence type="ECO:0000256" key="1">
    <source>
        <dbReference type="ARBA" id="ARBA00012513"/>
    </source>
</evidence>
<dbReference type="eggNOG" id="KOG1290">
    <property type="taxonomic scope" value="Eukaryota"/>
</dbReference>
<evidence type="ECO:0000256" key="8">
    <source>
        <dbReference type="ARBA" id="ARBA00048679"/>
    </source>
</evidence>
<dbReference type="InterPro" id="IPR017441">
    <property type="entry name" value="Protein_kinase_ATP_BS"/>
</dbReference>
<dbReference type="GO" id="GO:0005634">
    <property type="term" value="C:nucleus"/>
    <property type="evidence" value="ECO:0007669"/>
    <property type="project" value="TreeGrafter"/>
</dbReference>
<evidence type="ECO:0000313" key="13">
    <source>
        <dbReference type="Proteomes" id="UP000015104"/>
    </source>
</evidence>
<feature type="compositionally biased region" description="Acidic residues" evidence="10">
    <location>
        <begin position="57"/>
        <end position="76"/>
    </location>
</feature>
<keyword evidence="6 9" id="KW-0067">ATP-binding</keyword>
<dbReference type="FunFam" id="1.10.510.10:FF:000642">
    <property type="entry name" value="Serine/threonine-protein kinase srpk2"/>
    <property type="match status" value="1"/>
</dbReference>
<evidence type="ECO:0000256" key="3">
    <source>
        <dbReference type="ARBA" id="ARBA00022679"/>
    </source>
</evidence>
<gene>
    <name evidence="12" type="primary">107361084</name>
</gene>
<dbReference type="FunFam" id="1.10.510.10:FF:000275">
    <property type="entry name" value="SRSF protein kinase 2 isoform X3"/>
    <property type="match status" value="1"/>
</dbReference>
<evidence type="ECO:0000256" key="9">
    <source>
        <dbReference type="PROSITE-ProRule" id="PRU10141"/>
    </source>
</evidence>
<dbReference type="AlphaFoldDB" id="T1K7F4"/>
<evidence type="ECO:0000256" key="4">
    <source>
        <dbReference type="ARBA" id="ARBA00022741"/>
    </source>
</evidence>
<comment type="catalytic activity">
    <reaction evidence="7">
        <text>L-threonyl-[protein] + ATP = O-phospho-L-threonyl-[protein] + ADP + H(+)</text>
        <dbReference type="Rhea" id="RHEA:46608"/>
        <dbReference type="Rhea" id="RHEA-COMP:11060"/>
        <dbReference type="Rhea" id="RHEA-COMP:11605"/>
        <dbReference type="ChEBI" id="CHEBI:15378"/>
        <dbReference type="ChEBI" id="CHEBI:30013"/>
        <dbReference type="ChEBI" id="CHEBI:30616"/>
        <dbReference type="ChEBI" id="CHEBI:61977"/>
        <dbReference type="ChEBI" id="CHEBI:456216"/>
        <dbReference type="EC" id="2.7.11.1"/>
    </reaction>
</comment>
<feature type="compositionally biased region" description="Basic and acidic residues" evidence="10">
    <location>
        <begin position="406"/>
        <end position="421"/>
    </location>
</feature>
<evidence type="ECO:0000256" key="5">
    <source>
        <dbReference type="ARBA" id="ARBA00022777"/>
    </source>
</evidence>
<organism evidence="12 13">
    <name type="scientific">Tetranychus urticae</name>
    <name type="common">Two-spotted spider mite</name>
    <dbReference type="NCBI Taxonomy" id="32264"/>
    <lineage>
        <taxon>Eukaryota</taxon>
        <taxon>Metazoa</taxon>
        <taxon>Ecdysozoa</taxon>
        <taxon>Arthropoda</taxon>
        <taxon>Chelicerata</taxon>
        <taxon>Arachnida</taxon>
        <taxon>Acari</taxon>
        <taxon>Acariformes</taxon>
        <taxon>Trombidiformes</taxon>
        <taxon>Prostigmata</taxon>
        <taxon>Eleutherengona</taxon>
        <taxon>Raphignathae</taxon>
        <taxon>Tetranychoidea</taxon>
        <taxon>Tetranychidae</taxon>
        <taxon>Tetranychus</taxon>
    </lineage>
</organism>
<feature type="compositionally biased region" description="Basic and acidic residues" evidence="10">
    <location>
        <begin position="26"/>
        <end position="38"/>
    </location>
</feature>
<dbReference type="InterPro" id="IPR011009">
    <property type="entry name" value="Kinase-like_dom_sf"/>
</dbReference>
<feature type="region of interest" description="Disordered" evidence="10">
    <location>
        <begin position="1"/>
        <end position="82"/>
    </location>
</feature>
<evidence type="ECO:0000256" key="10">
    <source>
        <dbReference type="SAM" id="MobiDB-lite"/>
    </source>
</evidence>
<dbReference type="STRING" id="32264.T1K7F4"/>
<dbReference type="SMART" id="SM00220">
    <property type="entry name" value="S_TKc"/>
    <property type="match status" value="1"/>
</dbReference>
<accession>T1K7F4</accession>
<dbReference type="EC" id="2.7.11.1" evidence="1"/>
<dbReference type="FunFam" id="3.30.200.20:FF:000163">
    <property type="entry name" value="SRSF protein kinase 2 isoform X1"/>
    <property type="match status" value="1"/>
</dbReference>
<dbReference type="PANTHER" id="PTHR47634:SF9">
    <property type="entry name" value="PROTEIN KINASE DOMAIN-CONTAINING PROTEIN-RELATED"/>
    <property type="match status" value="1"/>
</dbReference>
<feature type="region of interest" description="Disordered" evidence="10">
    <location>
        <begin position="334"/>
        <end position="392"/>
    </location>
</feature>
<dbReference type="GO" id="GO:0005737">
    <property type="term" value="C:cytoplasm"/>
    <property type="evidence" value="ECO:0007669"/>
    <property type="project" value="TreeGrafter"/>
</dbReference>
<dbReference type="Gene3D" id="3.30.200.20">
    <property type="entry name" value="Phosphorylase Kinase, domain 1"/>
    <property type="match status" value="1"/>
</dbReference>
<protein>
    <recommendedName>
        <fullName evidence="1">non-specific serine/threonine protein kinase</fullName>
        <ecNumber evidence="1">2.7.11.1</ecNumber>
    </recommendedName>
</protein>
<dbReference type="EnsemblMetazoa" id="tetur06g04030.1">
    <property type="protein sequence ID" value="tetur06g04030.1"/>
    <property type="gene ID" value="tetur06g04030"/>
</dbReference>
<dbReference type="InterPro" id="IPR051334">
    <property type="entry name" value="SRPK"/>
</dbReference>
<feature type="compositionally biased region" description="Basic residues" evidence="10">
    <location>
        <begin position="14"/>
        <end position="25"/>
    </location>
</feature>
<dbReference type="EMBL" id="CAEY01001805">
    <property type="status" value="NOT_ANNOTATED_CDS"/>
    <property type="molecule type" value="Genomic_DNA"/>
</dbReference>
<dbReference type="PROSITE" id="PS00108">
    <property type="entry name" value="PROTEIN_KINASE_ST"/>
    <property type="match status" value="1"/>
</dbReference>
<feature type="compositionally biased region" description="Basic residues" evidence="10">
    <location>
        <begin position="283"/>
        <end position="296"/>
    </location>
</feature>
<proteinExistence type="predicted"/>
<feature type="compositionally biased region" description="Low complexity" evidence="10">
    <location>
        <begin position="372"/>
        <end position="384"/>
    </location>
</feature>
<keyword evidence="4 9" id="KW-0547">Nucleotide-binding</keyword>
<keyword evidence="5" id="KW-0418">Kinase</keyword>
<keyword evidence="2" id="KW-0723">Serine/threonine-protein kinase</keyword>
<name>T1K7F4_TETUR</name>
<evidence type="ECO:0000313" key="12">
    <source>
        <dbReference type="EnsemblMetazoa" id="tetur06g04030.1"/>
    </source>
</evidence>
<evidence type="ECO:0000259" key="11">
    <source>
        <dbReference type="PROSITE" id="PS50011"/>
    </source>
</evidence>
<dbReference type="PANTHER" id="PTHR47634">
    <property type="entry name" value="PROTEIN KINASE DOMAIN-CONTAINING PROTEIN-RELATED"/>
    <property type="match status" value="1"/>
</dbReference>
<dbReference type="GO" id="GO:0050684">
    <property type="term" value="P:regulation of mRNA processing"/>
    <property type="evidence" value="ECO:0007669"/>
    <property type="project" value="TreeGrafter"/>
</dbReference>
<feature type="compositionally biased region" description="Low complexity" evidence="10">
    <location>
        <begin position="337"/>
        <end position="346"/>
    </location>
</feature>
<dbReference type="PROSITE" id="PS50011">
    <property type="entry name" value="PROTEIN_KINASE_DOM"/>
    <property type="match status" value="1"/>
</dbReference>
<feature type="compositionally biased region" description="Pro residues" evidence="10">
    <location>
        <begin position="39"/>
        <end position="48"/>
    </location>
</feature>
<dbReference type="Proteomes" id="UP000015104">
    <property type="component" value="Unassembled WGS sequence"/>
</dbReference>
<feature type="compositionally biased region" description="Basic and acidic residues" evidence="10">
    <location>
        <begin position="357"/>
        <end position="371"/>
    </location>
</feature>
<comment type="catalytic activity">
    <reaction evidence="8">
        <text>L-seryl-[protein] + ATP = O-phospho-L-seryl-[protein] + ADP + H(+)</text>
        <dbReference type="Rhea" id="RHEA:17989"/>
        <dbReference type="Rhea" id="RHEA-COMP:9863"/>
        <dbReference type="Rhea" id="RHEA-COMP:11604"/>
        <dbReference type="ChEBI" id="CHEBI:15378"/>
        <dbReference type="ChEBI" id="CHEBI:29999"/>
        <dbReference type="ChEBI" id="CHEBI:30616"/>
        <dbReference type="ChEBI" id="CHEBI:83421"/>
        <dbReference type="ChEBI" id="CHEBI:456216"/>
        <dbReference type="EC" id="2.7.11.1"/>
    </reaction>
</comment>
<reference evidence="12" key="2">
    <citation type="submission" date="2015-06" db="UniProtKB">
        <authorList>
            <consortium name="EnsemblMetazoa"/>
        </authorList>
    </citation>
    <scope>IDENTIFICATION</scope>
</reference>
<feature type="region of interest" description="Disordered" evidence="10">
    <location>
        <begin position="274"/>
        <end position="297"/>
    </location>
</feature>
<dbReference type="InterPro" id="IPR008271">
    <property type="entry name" value="Ser/Thr_kinase_AS"/>
</dbReference>
<reference evidence="13" key="1">
    <citation type="submission" date="2011-08" db="EMBL/GenBank/DDBJ databases">
        <authorList>
            <person name="Rombauts S."/>
        </authorList>
    </citation>
    <scope>NUCLEOTIDE SEQUENCE</scope>
    <source>
        <strain evidence="13">London</strain>
    </source>
</reference>
<feature type="binding site" evidence="9">
    <location>
        <position position="125"/>
    </location>
    <ligand>
        <name>ATP</name>
        <dbReference type="ChEBI" id="CHEBI:30616"/>
    </ligand>
</feature>
<dbReference type="PROSITE" id="PS00107">
    <property type="entry name" value="PROTEIN_KINASE_ATP"/>
    <property type="match status" value="1"/>
</dbReference>
<evidence type="ECO:0000256" key="2">
    <source>
        <dbReference type="ARBA" id="ARBA00022527"/>
    </source>
</evidence>
<dbReference type="GO" id="GO:0004674">
    <property type="term" value="F:protein serine/threonine kinase activity"/>
    <property type="evidence" value="ECO:0007669"/>
    <property type="project" value="UniProtKB-KW"/>
</dbReference>
<evidence type="ECO:0000256" key="7">
    <source>
        <dbReference type="ARBA" id="ARBA00047899"/>
    </source>
</evidence>
<dbReference type="Gene3D" id="1.10.510.10">
    <property type="entry name" value="Transferase(Phosphotransferase) domain 1"/>
    <property type="match status" value="2"/>
</dbReference>
<dbReference type="InterPro" id="IPR000719">
    <property type="entry name" value="Prot_kinase_dom"/>
</dbReference>
<feature type="region of interest" description="Disordered" evidence="10">
    <location>
        <begin position="406"/>
        <end position="431"/>
    </location>
</feature>